<sequence length="43" mass="5032">MNVVFLIGNGLDIQNGMKTRYTDFYNYILDQKDTGQINNNLLY</sequence>
<name>A0A6F9Y6G2_9LACO</name>
<protein>
    <submittedName>
        <fullName evidence="1">Uncharacterized protein</fullName>
    </submittedName>
</protein>
<dbReference type="Proteomes" id="UP000494160">
    <property type="component" value="Unassembled WGS sequence"/>
</dbReference>
<proteinExistence type="predicted"/>
<gene>
    <name evidence="1" type="ORF">SN811_16190</name>
</gene>
<dbReference type="EMBL" id="BLAP01000065">
    <property type="protein sequence ID" value="GET13119.1"/>
    <property type="molecule type" value="Genomic_DNA"/>
</dbReference>
<accession>A0A6F9Y6G2</accession>
<dbReference type="InterPro" id="IPR025935">
    <property type="entry name" value="AbiH"/>
</dbReference>
<organism evidence="1">
    <name type="scientific">Ligilactobacillus agilis</name>
    <dbReference type="NCBI Taxonomy" id="1601"/>
    <lineage>
        <taxon>Bacteria</taxon>
        <taxon>Bacillati</taxon>
        <taxon>Bacillota</taxon>
        <taxon>Bacilli</taxon>
        <taxon>Lactobacillales</taxon>
        <taxon>Lactobacillaceae</taxon>
        <taxon>Ligilactobacillus</taxon>
    </lineage>
</organism>
<dbReference type="Pfam" id="PF14253">
    <property type="entry name" value="AbiH"/>
    <property type="match status" value="1"/>
</dbReference>
<evidence type="ECO:0000313" key="1">
    <source>
        <dbReference type="EMBL" id="GET13119.1"/>
    </source>
</evidence>
<dbReference type="AlphaFoldDB" id="A0A6F9Y6G2"/>
<dbReference type="RefSeq" id="WP_172577638.1">
    <property type="nucleotide sequence ID" value="NZ_BLAP01000065.1"/>
</dbReference>
<comment type="caution">
    <text evidence="1">The sequence shown here is derived from an EMBL/GenBank/DDBJ whole genome shotgun (WGS) entry which is preliminary data.</text>
</comment>
<reference evidence="1" key="1">
    <citation type="submission" date="2019-10" db="EMBL/GenBank/DDBJ databases">
        <title>Lactobacillus agilis SN811 Whole Genome Sequencing Project.</title>
        <authorList>
            <person name="Suzuki S."/>
            <person name="Endo A."/>
            <person name="Maeno S."/>
            <person name="Shiwa Y."/>
            <person name="Matsutani M."/>
            <person name="Kajikawa A."/>
        </authorList>
    </citation>
    <scope>NUCLEOTIDE SEQUENCE</scope>
    <source>
        <strain evidence="1">SN811</strain>
    </source>
</reference>